<dbReference type="Proteomes" id="UP000231143">
    <property type="component" value="Unassembled WGS sequence"/>
</dbReference>
<dbReference type="EMBL" id="PCTT01000006">
    <property type="protein sequence ID" value="PIP87415.1"/>
    <property type="molecule type" value="Genomic_DNA"/>
</dbReference>
<sequence length="186" mass="20795">MHLHTTPRGGVRMLQSIKNLFSRAAVNVLGSRVQKILPELRVLKQDIASAMSMRDPLSGLVAFFNAVSSWHDDRKLDLANYGDESPLAKKLSRLSSLISQSGRHEFGMNRTKPGQVVTDDDVWLGNIDGLFTKTISFWRTRKGEPKGLGIRPAYEVVCDQARWFLQNGTLIIDAIDDLERSVANCN</sequence>
<organism evidence="1 2">
    <name type="scientific">Candidatus Campbellbacteria bacterium CG22_combo_CG10-13_8_21_14_all_36_13</name>
    <dbReference type="NCBI Taxonomy" id="1974529"/>
    <lineage>
        <taxon>Bacteria</taxon>
        <taxon>Candidatus Campbelliibacteriota</taxon>
    </lineage>
</organism>
<gene>
    <name evidence="1" type="ORF">COW81_00505</name>
</gene>
<name>A0A2H0DZ07_9BACT</name>
<comment type="caution">
    <text evidence="1">The sequence shown here is derived from an EMBL/GenBank/DDBJ whole genome shotgun (WGS) entry which is preliminary data.</text>
</comment>
<evidence type="ECO:0000313" key="2">
    <source>
        <dbReference type="Proteomes" id="UP000231143"/>
    </source>
</evidence>
<reference evidence="1 2" key="1">
    <citation type="submission" date="2017-09" db="EMBL/GenBank/DDBJ databases">
        <title>Depth-based differentiation of microbial function through sediment-hosted aquifers and enrichment of novel symbionts in the deep terrestrial subsurface.</title>
        <authorList>
            <person name="Probst A.J."/>
            <person name="Ladd B."/>
            <person name="Jarett J.K."/>
            <person name="Geller-Mcgrath D.E."/>
            <person name="Sieber C.M."/>
            <person name="Emerson J.B."/>
            <person name="Anantharaman K."/>
            <person name="Thomas B.C."/>
            <person name="Malmstrom R."/>
            <person name="Stieglmeier M."/>
            <person name="Klingl A."/>
            <person name="Woyke T."/>
            <person name="Ryan C.M."/>
            <person name="Banfield J.F."/>
        </authorList>
    </citation>
    <scope>NUCLEOTIDE SEQUENCE [LARGE SCALE GENOMIC DNA]</scope>
    <source>
        <strain evidence="1">CG22_combo_CG10-13_8_21_14_all_36_13</strain>
    </source>
</reference>
<protein>
    <submittedName>
        <fullName evidence="1">Uncharacterized protein</fullName>
    </submittedName>
</protein>
<evidence type="ECO:0000313" key="1">
    <source>
        <dbReference type="EMBL" id="PIP87415.1"/>
    </source>
</evidence>
<proteinExistence type="predicted"/>
<accession>A0A2H0DZ07</accession>
<dbReference type="AlphaFoldDB" id="A0A2H0DZ07"/>